<evidence type="ECO:0000256" key="3">
    <source>
        <dbReference type="ARBA" id="ARBA00022475"/>
    </source>
</evidence>
<dbReference type="InterPro" id="IPR000068">
    <property type="entry name" value="GPCR_3_Ca_sens_rcpt-rel"/>
</dbReference>
<keyword evidence="9" id="KW-0675">Receptor</keyword>
<dbReference type="Gene3D" id="3.40.50.2300">
    <property type="match status" value="2"/>
</dbReference>
<protein>
    <recommendedName>
        <fullName evidence="13">G-protein coupled receptors family 3 profile domain-containing protein</fullName>
    </recommendedName>
</protein>
<dbReference type="InterPro" id="IPR028082">
    <property type="entry name" value="Peripla_BP_I"/>
</dbReference>
<keyword evidence="4 12" id="KW-0812">Transmembrane</keyword>
<dbReference type="InterPro" id="IPR000337">
    <property type="entry name" value="GPCR_3"/>
</dbReference>
<evidence type="ECO:0000256" key="12">
    <source>
        <dbReference type="SAM" id="Phobius"/>
    </source>
</evidence>
<evidence type="ECO:0000259" key="13">
    <source>
        <dbReference type="PROSITE" id="PS50259"/>
    </source>
</evidence>
<feature type="domain" description="G-protein coupled receptors family 3 profile" evidence="13">
    <location>
        <begin position="484"/>
        <end position="748"/>
    </location>
</feature>
<dbReference type="Pfam" id="PF00003">
    <property type="entry name" value="7tm_3"/>
    <property type="match status" value="1"/>
</dbReference>
<feature type="transmembrane region" description="Helical" evidence="12">
    <location>
        <begin position="599"/>
        <end position="616"/>
    </location>
</feature>
<comment type="similarity">
    <text evidence="2">Belongs to the G-protein coupled receptor 3 family.</text>
</comment>
<dbReference type="PROSITE" id="PS50259">
    <property type="entry name" value="G_PROTEIN_RECEP_F3_4"/>
    <property type="match status" value="1"/>
</dbReference>
<name>A0A8D2IV29_VARKO</name>
<keyword evidence="10" id="KW-0325">Glycoprotein</keyword>
<dbReference type="PRINTS" id="PR01535">
    <property type="entry name" value="VOMERONASL2R"/>
</dbReference>
<keyword evidence="6 12" id="KW-1133">Transmembrane helix</keyword>
<evidence type="ECO:0000313" key="15">
    <source>
        <dbReference type="Proteomes" id="UP000694545"/>
    </source>
</evidence>
<evidence type="ECO:0000256" key="8">
    <source>
        <dbReference type="ARBA" id="ARBA00023136"/>
    </source>
</evidence>
<feature type="transmembrane region" description="Helical" evidence="12">
    <location>
        <begin position="555"/>
        <end position="578"/>
    </location>
</feature>
<evidence type="ECO:0000256" key="11">
    <source>
        <dbReference type="ARBA" id="ARBA00023224"/>
    </source>
</evidence>
<feature type="transmembrane region" description="Helical" evidence="12">
    <location>
        <begin position="643"/>
        <end position="666"/>
    </location>
</feature>
<feature type="transmembrane region" description="Helical" evidence="12">
    <location>
        <begin position="704"/>
        <end position="725"/>
    </location>
</feature>
<dbReference type="PANTHER" id="PTHR24061:SF599">
    <property type="entry name" value="G-PROTEIN COUPLED RECEPTORS FAMILY 3 PROFILE DOMAIN-CONTAINING PROTEIN"/>
    <property type="match status" value="1"/>
</dbReference>
<sequence length="749" mass="84599">QNSQILPNTTLGFKVYDSFLSPKWIYHATIKFLSPKNKLVPNYKCEIHDKLLAVIEELVSDVSQQLPKVLDVYKVPQVRSVQFGEGKNEYLITFSIPDYKGILQLLHHFNWRWVSFIAANGENLEWFRNAMFPEFSKRGICFALMESFTSLCLCYNPEKGLILKCGLEFYYKVINSKANVLIFYGDTRSMVLLRYLLSIDAMERSKGKVWILTVGMELKDIISRSWDMRDFNGSLSFSLHSKELPGFQAFLRSRNPSDAKGDGFIKDFWVQAFDCTFQDSLLDHVSGNCCTGEEKLEDLPEHVFPVSVTGHSYSIYNAVYAVAHALKAMHSSTSKRKAMLHPFLKAVSFNNSAGENVFFDKNGELVLRYDIINWIVFPNQSFIRVKVGSMDPQATLEEALTIDEDAVVHPLAVCNANCQPGYRMRQKEGEPFCCYDCIPCPDGRISDHEDMTDCSKCPDDHYANEGRNLCIPKIVSFLSYEEPLGISLALSAVSFSMITALVIRIFIKHHNTTMVKANNRDLTYTLLISLLLCFFCALLFIGQPEKVTCLLRQTAFGLVFTMTVSSVLAKTITVVLAFKATQPGARIKKWVGKRLALSIVLSCSSLQAAICTSWLATSPPFPDTDMHSVAKEIVLQCNESSSVMFFCVLSYMSLLAIVSFNVAFNARKLPDSFNEAKCITFSMLVFCSVWLSFVPTYLSTTGKYIAAVEIFSILSSSAGILVCMFSPKCYIILLRPELNRKEHFLRRKH</sequence>
<dbReference type="AlphaFoldDB" id="A0A8D2IV29"/>
<evidence type="ECO:0000256" key="2">
    <source>
        <dbReference type="ARBA" id="ARBA00007242"/>
    </source>
</evidence>
<dbReference type="FunFam" id="3.40.50.2300:FF:000024">
    <property type="entry name" value="Vomeronasal 2, receptor 73"/>
    <property type="match status" value="1"/>
</dbReference>
<dbReference type="Pfam" id="PF07562">
    <property type="entry name" value="NCD3G"/>
    <property type="match status" value="1"/>
</dbReference>
<evidence type="ECO:0000256" key="5">
    <source>
        <dbReference type="ARBA" id="ARBA00022729"/>
    </source>
</evidence>
<dbReference type="GO" id="GO:0005886">
    <property type="term" value="C:plasma membrane"/>
    <property type="evidence" value="ECO:0007669"/>
    <property type="project" value="UniProtKB-SubCell"/>
</dbReference>
<dbReference type="GO" id="GO:0004930">
    <property type="term" value="F:G protein-coupled receptor activity"/>
    <property type="evidence" value="ECO:0007669"/>
    <property type="project" value="UniProtKB-KW"/>
</dbReference>
<dbReference type="PANTHER" id="PTHR24061">
    <property type="entry name" value="CALCIUM-SENSING RECEPTOR-RELATED"/>
    <property type="match status" value="1"/>
</dbReference>
<dbReference type="Pfam" id="PF01094">
    <property type="entry name" value="ANF_receptor"/>
    <property type="match status" value="1"/>
</dbReference>
<evidence type="ECO:0000256" key="9">
    <source>
        <dbReference type="ARBA" id="ARBA00023170"/>
    </source>
</evidence>
<feature type="transmembrane region" description="Helical" evidence="12">
    <location>
        <begin position="524"/>
        <end position="543"/>
    </location>
</feature>
<keyword evidence="3" id="KW-1003">Cell membrane</keyword>
<comment type="subcellular location">
    <subcellularLocation>
        <location evidence="1">Cell membrane</location>
        <topology evidence="1">Multi-pass membrane protein</topology>
    </subcellularLocation>
</comment>
<organism evidence="14 15">
    <name type="scientific">Varanus komodoensis</name>
    <name type="common">Komodo dragon</name>
    <dbReference type="NCBI Taxonomy" id="61221"/>
    <lineage>
        <taxon>Eukaryota</taxon>
        <taxon>Metazoa</taxon>
        <taxon>Chordata</taxon>
        <taxon>Craniata</taxon>
        <taxon>Vertebrata</taxon>
        <taxon>Euteleostomi</taxon>
        <taxon>Lepidosauria</taxon>
        <taxon>Squamata</taxon>
        <taxon>Bifurcata</taxon>
        <taxon>Unidentata</taxon>
        <taxon>Episquamata</taxon>
        <taxon>Toxicofera</taxon>
        <taxon>Anguimorpha</taxon>
        <taxon>Paleoanguimorpha</taxon>
        <taxon>Varanoidea</taxon>
        <taxon>Varanidae</taxon>
        <taxon>Varanus</taxon>
    </lineage>
</organism>
<dbReference type="InterPro" id="IPR017979">
    <property type="entry name" value="GPCR_3_CS"/>
</dbReference>
<evidence type="ECO:0000313" key="14">
    <source>
        <dbReference type="Ensembl" id="ENSVKKP00000002782.1"/>
    </source>
</evidence>
<dbReference type="InterPro" id="IPR004073">
    <property type="entry name" value="GPCR_3_vmron_rcpt_2"/>
</dbReference>
<keyword evidence="7" id="KW-0297">G-protein coupled receptor</keyword>
<dbReference type="CDD" id="cd15283">
    <property type="entry name" value="7tmC_V2R_pheromone"/>
    <property type="match status" value="1"/>
</dbReference>
<evidence type="ECO:0000256" key="10">
    <source>
        <dbReference type="ARBA" id="ARBA00023180"/>
    </source>
</evidence>
<dbReference type="OMA" id="NCSLSYM"/>
<dbReference type="InterPro" id="IPR038550">
    <property type="entry name" value="GPCR_3_9-Cys_sf"/>
</dbReference>
<dbReference type="InterPro" id="IPR017978">
    <property type="entry name" value="GPCR_3_C"/>
</dbReference>
<accession>A0A8D2IV29</accession>
<evidence type="ECO:0000256" key="4">
    <source>
        <dbReference type="ARBA" id="ARBA00022692"/>
    </source>
</evidence>
<keyword evidence="8 12" id="KW-0472">Membrane</keyword>
<dbReference type="Ensembl" id="ENSVKKT00000002858.1">
    <property type="protein sequence ID" value="ENSVKKP00000002782.1"/>
    <property type="gene ID" value="ENSVKKG00000002177.1"/>
</dbReference>
<evidence type="ECO:0000256" key="6">
    <source>
        <dbReference type="ARBA" id="ARBA00022989"/>
    </source>
</evidence>
<dbReference type="SUPFAM" id="SSF53822">
    <property type="entry name" value="Periplasmic binding protein-like I"/>
    <property type="match status" value="1"/>
</dbReference>
<feature type="transmembrane region" description="Helical" evidence="12">
    <location>
        <begin position="484"/>
        <end position="503"/>
    </location>
</feature>
<keyword evidence="5" id="KW-0732">Signal</keyword>
<proteinExistence type="inferred from homology"/>
<dbReference type="Gene3D" id="2.10.50.30">
    <property type="entry name" value="GPCR, family 3, nine cysteines domain"/>
    <property type="match status" value="1"/>
</dbReference>
<dbReference type="FunFam" id="2.10.50.30:FF:000002">
    <property type="entry name" value="Vomeronasal 2 receptor, h1"/>
    <property type="match status" value="1"/>
</dbReference>
<keyword evidence="11" id="KW-0807">Transducer</keyword>
<reference evidence="14" key="1">
    <citation type="submission" date="2025-08" db="UniProtKB">
        <authorList>
            <consortium name="Ensembl"/>
        </authorList>
    </citation>
    <scope>IDENTIFICATION</scope>
</reference>
<feature type="transmembrane region" description="Helical" evidence="12">
    <location>
        <begin position="678"/>
        <end position="698"/>
    </location>
</feature>
<reference evidence="14" key="2">
    <citation type="submission" date="2025-09" db="UniProtKB">
        <authorList>
            <consortium name="Ensembl"/>
        </authorList>
    </citation>
    <scope>IDENTIFICATION</scope>
</reference>
<dbReference type="InterPro" id="IPR001828">
    <property type="entry name" value="ANF_lig-bd_rcpt"/>
</dbReference>
<dbReference type="PROSITE" id="PS00981">
    <property type="entry name" value="G_PROTEIN_RECEP_F3_3"/>
    <property type="match status" value="1"/>
</dbReference>
<dbReference type="Proteomes" id="UP000694545">
    <property type="component" value="Unplaced"/>
</dbReference>
<evidence type="ECO:0000256" key="1">
    <source>
        <dbReference type="ARBA" id="ARBA00004651"/>
    </source>
</evidence>
<keyword evidence="15" id="KW-1185">Reference proteome</keyword>
<evidence type="ECO:0000256" key="7">
    <source>
        <dbReference type="ARBA" id="ARBA00023040"/>
    </source>
</evidence>
<dbReference type="InterPro" id="IPR011500">
    <property type="entry name" value="GPCR_3_9-Cys_dom"/>
</dbReference>
<dbReference type="PRINTS" id="PR00248">
    <property type="entry name" value="GPCRMGR"/>
</dbReference>